<dbReference type="Proteomes" id="UP000002861">
    <property type="component" value="Chromosome"/>
</dbReference>
<reference evidence="2 3" key="1">
    <citation type="journal article" date="2007" name="PLoS Biol.">
        <title>Evolution of symbiotic bacteria in the distal human intestine.</title>
        <authorList>
            <person name="Xu J."/>
            <person name="Mahowald M.A."/>
            <person name="Ley R.E."/>
            <person name="Lozupone C.A."/>
            <person name="Hamady M."/>
            <person name="Martens E.C."/>
            <person name="Henrissat B."/>
            <person name="Coutinho P.M."/>
            <person name="Minx P."/>
            <person name="Latreille P."/>
            <person name="Cordum H."/>
            <person name="Van Brunt A."/>
            <person name="Kim K."/>
            <person name="Fulton R.S."/>
            <person name="Fulton L.A."/>
            <person name="Clifton S.W."/>
            <person name="Wilson R.K."/>
            <person name="Knight R.D."/>
            <person name="Gordon J.I."/>
        </authorList>
    </citation>
    <scope>NUCLEOTIDE SEQUENCE [LARGE SCALE GENOMIC DNA]</scope>
    <source>
        <strain evidence="3">ATCC 8482 / DSM 1447 / JCM 5826 / CCUG 4940 / NBRC 14291 / NCTC 11154</strain>
    </source>
</reference>
<proteinExistence type="predicted"/>
<evidence type="ECO:0000256" key="1">
    <source>
        <dbReference type="SAM" id="Phobius"/>
    </source>
</evidence>
<dbReference type="AlphaFoldDB" id="A6L2N9"/>
<sequence>MLIANNFNLETNVNRKSLVDAHLGFHFDDAKKNIFYFTAKRCKLIIYVLIICCIQYAKKMRTEKNKSFSTHFLLLYMPKVLLHYSC</sequence>
<name>A6L2N9_PHOV8</name>
<evidence type="ECO:0000313" key="2">
    <source>
        <dbReference type="EMBL" id="ABR39953.1"/>
    </source>
</evidence>
<accession>A6L2N9</accession>
<dbReference type="KEGG" id="bvu:BVU_2294"/>
<dbReference type="PaxDb" id="435590-BVU_2294"/>
<protein>
    <submittedName>
        <fullName evidence="2">Uncharacterized protein</fullName>
    </submittedName>
</protein>
<dbReference type="BioCyc" id="BVUL435590:G1G59-2385-MONOMER"/>
<gene>
    <name evidence="2" type="ordered locus">BVU_2294</name>
</gene>
<dbReference type="HOGENOM" id="CLU_2491225_0_0_10"/>
<feature type="transmembrane region" description="Helical" evidence="1">
    <location>
        <begin position="34"/>
        <end position="57"/>
    </location>
</feature>
<evidence type="ECO:0000313" key="3">
    <source>
        <dbReference type="Proteomes" id="UP000002861"/>
    </source>
</evidence>
<organism evidence="2 3">
    <name type="scientific">Phocaeicola vulgatus (strain ATCC 8482 / DSM 1447 / JCM 5826 / CCUG 4940 / NBRC 14291 / NCTC 11154)</name>
    <name type="common">Bacteroides vulgatus</name>
    <dbReference type="NCBI Taxonomy" id="435590"/>
    <lineage>
        <taxon>Bacteria</taxon>
        <taxon>Pseudomonadati</taxon>
        <taxon>Bacteroidota</taxon>
        <taxon>Bacteroidia</taxon>
        <taxon>Bacteroidales</taxon>
        <taxon>Bacteroidaceae</taxon>
        <taxon>Phocaeicola</taxon>
    </lineage>
</organism>
<keyword evidence="1" id="KW-1133">Transmembrane helix</keyword>
<dbReference type="EMBL" id="CP000139">
    <property type="protein sequence ID" value="ABR39953.1"/>
    <property type="molecule type" value="Genomic_DNA"/>
</dbReference>
<keyword evidence="1" id="KW-0812">Transmembrane</keyword>
<keyword evidence="1" id="KW-0472">Membrane</keyword>